<keyword evidence="3" id="KW-1185">Reference proteome</keyword>
<evidence type="ECO:0000313" key="2">
    <source>
        <dbReference type="EMBL" id="MCQ8181740.1"/>
    </source>
</evidence>
<dbReference type="RefSeq" id="WP_256611031.1">
    <property type="nucleotide sequence ID" value="NZ_JANIBM010000012.1"/>
</dbReference>
<dbReference type="Gene3D" id="1.25.10.10">
    <property type="entry name" value="Leucine-rich Repeat Variant"/>
    <property type="match status" value="1"/>
</dbReference>
<dbReference type="Proteomes" id="UP001524569">
    <property type="component" value="Unassembled WGS sequence"/>
</dbReference>
<accession>A0ABT1UHP2</accession>
<dbReference type="Pfam" id="PF05484">
    <property type="entry name" value="LRV_FeS"/>
    <property type="match status" value="1"/>
</dbReference>
<name>A0ABT1UHP2_9GAMM</name>
<feature type="domain" description="LRV FeS4 cluster" evidence="1">
    <location>
        <begin position="14"/>
        <end position="56"/>
    </location>
</feature>
<sequence length="200" mass="22685">MSDADRPVSLPIADCSICPFRGKTLLMGRCMPGDTCVAAQSGRQIDRFFRVNPVYAINFLRDKFWERRAIAVRYSPLKALLPLIADEDEVVRRAVAFRLPAQQLAALIDDPDREVRMTVADRIDADNLERLADDPDYIVRLTVAKRLPPGRLFRFIKDEDLQVRKRVAERLPEVSLGLMANDPAPDVRRIVAERMPADDA</sequence>
<dbReference type="SUPFAM" id="SSF48371">
    <property type="entry name" value="ARM repeat"/>
    <property type="match status" value="1"/>
</dbReference>
<dbReference type="InterPro" id="IPR011989">
    <property type="entry name" value="ARM-like"/>
</dbReference>
<dbReference type="InterPro" id="IPR008665">
    <property type="entry name" value="LRV_FeS"/>
</dbReference>
<evidence type="ECO:0000313" key="3">
    <source>
        <dbReference type="Proteomes" id="UP001524569"/>
    </source>
</evidence>
<dbReference type="EMBL" id="JANIBM010000012">
    <property type="protein sequence ID" value="MCQ8181740.1"/>
    <property type="molecule type" value="Genomic_DNA"/>
</dbReference>
<comment type="caution">
    <text evidence="2">The sequence shown here is derived from an EMBL/GenBank/DDBJ whole genome shotgun (WGS) entry which is preliminary data.</text>
</comment>
<protein>
    <submittedName>
        <fullName evidence="2">(Fe-S) protein</fullName>
    </submittedName>
</protein>
<reference evidence="2 3" key="1">
    <citation type="submission" date="2022-07" db="EMBL/GenBank/DDBJ databases">
        <title>Methylomonas rivi sp. nov., Methylomonas rosea sp. nov., Methylomonas aureus sp. nov. and Methylomonas subterranea sp. nov., four novel methanotrophs isolated from a freshwater creek and the deep terrestrial subsurface.</title>
        <authorList>
            <person name="Abin C."/>
            <person name="Sankaranarayanan K."/>
            <person name="Garner C."/>
            <person name="Sindelar R."/>
            <person name="Kotary K."/>
            <person name="Garner R."/>
            <person name="Barclay S."/>
            <person name="Lawson P."/>
            <person name="Krumholz L."/>
        </authorList>
    </citation>
    <scope>NUCLEOTIDE SEQUENCE [LARGE SCALE GENOMIC DNA]</scope>
    <source>
        <strain evidence="2 3">SURF-1</strain>
    </source>
</reference>
<gene>
    <name evidence="2" type="ORF">NP603_11520</name>
</gene>
<feature type="non-terminal residue" evidence="2">
    <location>
        <position position="200"/>
    </location>
</feature>
<organism evidence="2 3">
    <name type="scientific">Methylomonas aurea</name>
    <dbReference type="NCBI Taxonomy" id="2952224"/>
    <lineage>
        <taxon>Bacteria</taxon>
        <taxon>Pseudomonadati</taxon>
        <taxon>Pseudomonadota</taxon>
        <taxon>Gammaproteobacteria</taxon>
        <taxon>Methylococcales</taxon>
        <taxon>Methylococcaceae</taxon>
        <taxon>Methylomonas</taxon>
    </lineage>
</organism>
<proteinExistence type="predicted"/>
<evidence type="ECO:0000259" key="1">
    <source>
        <dbReference type="Pfam" id="PF05484"/>
    </source>
</evidence>
<dbReference type="InterPro" id="IPR016024">
    <property type="entry name" value="ARM-type_fold"/>
</dbReference>